<evidence type="ECO:0000259" key="1">
    <source>
        <dbReference type="PROSITE" id="PS50883"/>
    </source>
</evidence>
<dbReference type="InterPro" id="IPR035919">
    <property type="entry name" value="EAL_sf"/>
</dbReference>
<dbReference type="InterPro" id="IPR050706">
    <property type="entry name" value="Cyclic-di-GMP_PDE-like"/>
</dbReference>
<dbReference type="PANTHER" id="PTHR33121">
    <property type="entry name" value="CYCLIC DI-GMP PHOSPHODIESTERASE PDEF"/>
    <property type="match status" value="1"/>
</dbReference>
<dbReference type="EMBL" id="CP058649">
    <property type="protein sequence ID" value="QUI23592.1"/>
    <property type="molecule type" value="Genomic_DNA"/>
</dbReference>
<dbReference type="SUPFAM" id="SSF103190">
    <property type="entry name" value="Sensory domain-like"/>
    <property type="match status" value="1"/>
</dbReference>
<evidence type="ECO:0000313" key="2">
    <source>
        <dbReference type="EMBL" id="QUI23592.1"/>
    </source>
</evidence>
<dbReference type="Proteomes" id="UP000683246">
    <property type="component" value="Chromosome"/>
</dbReference>
<dbReference type="GO" id="GO:0071111">
    <property type="term" value="F:cyclic-guanylate-specific phosphodiesterase activity"/>
    <property type="evidence" value="ECO:0007669"/>
    <property type="project" value="InterPro"/>
</dbReference>
<dbReference type="InterPro" id="IPR001633">
    <property type="entry name" value="EAL_dom"/>
</dbReference>
<gene>
    <name evidence="2" type="ORF">HZI73_15425</name>
</gene>
<organism evidence="2 3">
    <name type="scientific">Vallitalea pronyensis</name>
    <dbReference type="NCBI Taxonomy" id="1348613"/>
    <lineage>
        <taxon>Bacteria</taxon>
        <taxon>Bacillati</taxon>
        <taxon>Bacillota</taxon>
        <taxon>Clostridia</taxon>
        <taxon>Lachnospirales</taxon>
        <taxon>Vallitaleaceae</taxon>
        <taxon>Vallitalea</taxon>
    </lineage>
</organism>
<dbReference type="AlphaFoldDB" id="A0A8J8SHM7"/>
<dbReference type="PANTHER" id="PTHR33121:SF76">
    <property type="entry name" value="SIGNALING PROTEIN"/>
    <property type="match status" value="1"/>
</dbReference>
<reference evidence="2" key="1">
    <citation type="submission" date="2020-07" db="EMBL/GenBank/DDBJ databases">
        <title>Vallitalea pronyensis genome.</title>
        <authorList>
            <person name="Postec A."/>
        </authorList>
    </citation>
    <scope>NUCLEOTIDE SEQUENCE</scope>
    <source>
        <strain evidence="2">FatNI3</strain>
    </source>
</reference>
<protein>
    <submittedName>
        <fullName evidence="2">EAL domain-containing protein</fullName>
    </submittedName>
</protein>
<dbReference type="Pfam" id="PF00563">
    <property type="entry name" value="EAL"/>
    <property type="match status" value="1"/>
</dbReference>
<dbReference type="Gene3D" id="3.20.20.450">
    <property type="entry name" value="EAL domain"/>
    <property type="match status" value="1"/>
</dbReference>
<accession>A0A8J8SHM7</accession>
<dbReference type="InterPro" id="IPR029151">
    <property type="entry name" value="Sensor-like_sf"/>
</dbReference>
<name>A0A8J8SHM7_9FIRM</name>
<dbReference type="SUPFAM" id="SSF141868">
    <property type="entry name" value="EAL domain-like"/>
    <property type="match status" value="1"/>
</dbReference>
<dbReference type="RefSeq" id="WP_212694277.1">
    <property type="nucleotide sequence ID" value="NZ_CP058649.1"/>
</dbReference>
<dbReference type="CDD" id="cd01948">
    <property type="entry name" value="EAL"/>
    <property type="match status" value="1"/>
</dbReference>
<feature type="domain" description="EAL" evidence="1">
    <location>
        <begin position="1"/>
        <end position="253"/>
    </location>
</feature>
<dbReference type="KEGG" id="vpy:HZI73_15425"/>
<dbReference type="PROSITE" id="PS50883">
    <property type="entry name" value="EAL"/>
    <property type="match status" value="1"/>
</dbReference>
<keyword evidence="3" id="KW-1185">Reference proteome</keyword>
<dbReference type="SMART" id="SM00052">
    <property type="entry name" value="EAL"/>
    <property type="match status" value="1"/>
</dbReference>
<proteinExistence type="predicted"/>
<evidence type="ECO:0000313" key="3">
    <source>
        <dbReference type="Proteomes" id="UP000683246"/>
    </source>
</evidence>
<sequence>MKNEVSILEIIKNESVETLMQIVLSPHEDFAVGFEALTRGIDPDTGESIKPSILFEQAKKYGLCVELDKLCIKKAFIEFAHIYKHNASALLFINMECCFMEYLNTSNYLVETADQFAIPYENIVIDLSSFNLQSMRIVDVFIAKYRKIGFYMSIDDIGQDYFNLDKLILINPDIIKINYLLLNQLESLQYRKYLPRFLSSIAHEMGMVVVAKGIETAEDFREAMKTGAQFVQGYYLSKPSKLSADEIDAIIKGFKEREQMDEYFDEKQEDSKRNTLAKLIRFMDKIKEEIDGFYIGYEGENFHQIFKEYRFVENCWILDKNGIQVSDAYINKENFAARNLSIFNISKKNMDFSTKELYVRLVDNILDIWITKPFHSLLTNNICIGVSKYIEDSEGEPYILCLNINRSRFRKEEE</sequence>